<dbReference type="Pfam" id="PF00135">
    <property type="entry name" value="COesterase"/>
    <property type="match status" value="2"/>
</dbReference>
<dbReference type="Gene3D" id="3.40.50.1820">
    <property type="entry name" value="alpha/beta hydrolase"/>
    <property type="match status" value="2"/>
</dbReference>
<dbReference type="Proteomes" id="UP000076584">
    <property type="component" value="Unassembled WGS sequence"/>
</dbReference>
<keyword evidence="2 3" id="KW-0378">Hydrolase</keyword>
<sequence length="539" mass="56679">MRAQSAIVNILGIAATAPSLVAAAPVPWTIGQSVQTTSGLVQGHAASGAVQVSIWLVASKRHTDENINQVSEYLGIPYAQPPIGTLRFQPPAKFVGSATINGSAFHLDQGHQCMQPTINATLPDGIATLGVPTSAVSVLTVLADAGSQSEDCLTLNVWTKPQVGDPKKAVLVWIHGGAFTTGSSRVPANNGQFITDQTDVVMVSLNYRLNVFGFPGNPTSAPNLGLLDVRLAVQWIRDNIENFGGDANRITLFGQSAGGSLVDYYSYAYASDPIAKGFISMSGTANGFGIFTNQTVNAKWFNITSAVGCGNSQTDPTSVNNCMLAKSSTEIMAGLSSIGSGAPGGTFFAPVVDDTLVFADYSMRDSAKGGYIVGNTDNEAGLFKLGAPGFNETFWGGFNLIGFDCPAARRATRAVSTGHPTWRYRYFGNFPNMVITTTPPSGAWHTSELPVLFDTAPQSPVASTPQEMEIGKYFRGAWAAFAKNPTSGLLQFNGNETWPNYQADGTAVNRIAFENQTGTNIAPGSAFDGSCALVGIPVA</sequence>
<dbReference type="PROSITE" id="PS00122">
    <property type="entry name" value="CARBOXYLESTERASE_B_1"/>
    <property type="match status" value="1"/>
</dbReference>
<comment type="similarity">
    <text evidence="1 3">Belongs to the type-B carboxylesterase/lipase family.</text>
</comment>
<reference evidence="5 6" key="1">
    <citation type="submission" date="2015-06" db="EMBL/GenBank/DDBJ databases">
        <title>Survival trade-offs in plant roots during colonization by closely related pathogenic and mutualistic fungi.</title>
        <authorList>
            <person name="Hacquard S."/>
            <person name="Kracher B."/>
            <person name="Hiruma K."/>
            <person name="Weinman A."/>
            <person name="Muench P."/>
            <person name="Garrido Oter R."/>
            <person name="Ver Loren van Themaat E."/>
            <person name="Dallerey J.-F."/>
            <person name="Damm U."/>
            <person name="Henrissat B."/>
            <person name="Lespinet O."/>
            <person name="Thon M."/>
            <person name="Kemen E."/>
            <person name="McHardy A.C."/>
            <person name="Schulze-Lefert P."/>
            <person name="O'Connell R.J."/>
        </authorList>
    </citation>
    <scope>NUCLEOTIDE SEQUENCE [LARGE SCALE GENOMIC DNA]</scope>
    <source>
        <strain evidence="5 6">MAFF 238704</strain>
    </source>
</reference>
<evidence type="ECO:0000313" key="6">
    <source>
        <dbReference type="Proteomes" id="UP000076584"/>
    </source>
</evidence>
<dbReference type="ESTHER" id="9pezi-a0a167bth3">
    <property type="family name" value="Fungal_carboxylesterase_lipase"/>
</dbReference>
<feature type="chain" id="PRO_5007749085" description="Carboxylic ester hydrolase" evidence="3">
    <location>
        <begin position="24"/>
        <end position="539"/>
    </location>
</feature>
<gene>
    <name evidence="5" type="ORF">CI238_08559</name>
</gene>
<keyword evidence="6" id="KW-1185">Reference proteome</keyword>
<keyword evidence="3" id="KW-0732">Signal</keyword>
<accession>A0A167BTH3</accession>
<evidence type="ECO:0000313" key="5">
    <source>
        <dbReference type="EMBL" id="KZL81720.1"/>
    </source>
</evidence>
<dbReference type="PANTHER" id="PTHR43918:SF4">
    <property type="entry name" value="CARBOXYLIC ESTER HYDROLASE"/>
    <property type="match status" value="1"/>
</dbReference>
<dbReference type="SUPFAM" id="SSF53474">
    <property type="entry name" value="alpha/beta-Hydrolases"/>
    <property type="match status" value="1"/>
</dbReference>
<dbReference type="EC" id="3.1.1.-" evidence="3"/>
<dbReference type="InterPro" id="IPR002018">
    <property type="entry name" value="CarbesteraseB"/>
</dbReference>
<dbReference type="InterPro" id="IPR019826">
    <property type="entry name" value="Carboxylesterase_B_AS"/>
</dbReference>
<feature type="signal peptide" evidence="3">
    <location>
        <begin position="1"/>
        <end position="23"/>
    </location>
</feature>
<dbReference type="EMBL" id="LFIW01001599">
    <property type="protein sequence ID" value="KZL81720.1"/>
    <property type="molecule type" value="Genomic_DNA"/>
</dbReference>
<organism evidence="5 6">
    <name type="scientific">Colletotrichum incanum</name>
    <name type="common">Soybean anthracnose fungus</name>
    <dbReference type="NCBI Taxonomy" id="1573173"/>
    <lineage>
        <taxon>Eukaryota</taxon>
        <taxon>Fungi</taxon>
        <taxon>Dikarya</taxon>
        <taxon>Ascomycota</taxon>
        <taxon>Pezizomycotina</taxon>
        <taxon>Sordariomycetes</taxon>
        <taxon>Hypocreomycetidae</taxon>
        <taxon>Glomerellales</taxon>
        <taxon>Glomerellaceae</taxon>
        <taxon>Colletotrichum</taxon>
        <taxon>Colletotrichum spaethianum species complex</taxon>
    </lineage>
</organism>
<feature type="domain" description="Carboxylesterase type B" evidence="4">
    <location>
        <begin position="402"/>
        <end position="516"/>
    </location>
</feature>
<dbReference type="PANTHER" id="PTHR43918">
    <property type="entry name" value="ACETYLCHOLINESTERASE"/>
    <property type="match status" value="1"/>
</dbReference>
<proteinExistence type="inferred from homology"/>
<dbReference type="InterPro" id="IPR029058">
    <property type="entry name" value="AB_hydrolase_fold"/>
</dbReference>
<evidence type="ECO:0000256" key="2">
    <source>
        <dbReference type="ARBA" id="ARBA00022801"/>
    </source>
</evidence>
<evidence type="ECO:0000256" key="1">
    <source>
        <dbReference type="ARBA" id="ARBA00005964"/>
    </source>
</evidence>
<evidence type="ECO:0000259" key="4">
    <source>
        <dbReference type="Pfam" id="PF00135"/>
    </source>
</evidence>
<protein>
    <recommendedName>
        <fullName evidence="3">Carboxylic ester hydrolase</fullName>
        <ecNumber evidence="3">3.1.1.-</ecNumber>
    </recommendedName>
</protein>
<dbReference type="GO" id="GO:0052689">
    <property type="term" value="F:carboxylic ester hydrolase activity"/>
    <property type="evidence" value="ECO:0007669"/>
    <property type="project" value="TreeGrafter"/>
</dbReference>
<comment type="caution">
    <text evidence="5">The sequence shown here is derived from an EMBL/GenBank/DDBJ whole genome shotgun (WGS) entry which is preliminary data.</text>
</comment>
<feature type="domain" description="Carboxylesterase type B" evidence="4">
    <location>
        <begin position="62"/>
        <end position="383"/>
    </location>
</feature>
<dbReference type="InterPro" id="IPR050654">
    <property type="entry name" value="AChE-related_enzymes"/>
</dbReference>
<dbReference type="STRING" id="1573173.A0A167BTH3"/>
<evidence type="ECO:0000256" key="3">
    <source>
        <dbReference type="RuleBase" id="RU361235"/>
    </source>
</evidence>
<name>A0A167BTH3_COLIC</name>
<dbReference type="AlphaFoldDB" id="A0A167BTH3"/>